<dbReference type="InterPro" id="IPR050707">
    <property type="entry name" value="HTH_MetabolicPath_Reg"/>
</dbReference>
<dbReference type="EMBL" id="BAAAPL010000002">
    <property type="protein sequence ID" value="GAA1705957.1"/>
    <property type="molecule type" value="Genomic_DNA"/>
</dbReference>
<dbReference type="InterPro" id="IPR029016">
    <property type="entry name" value="GAF-like_dom_sf"/>
</dbReference>
<dbReference type="SUPFAM" id="SSF55781">
    <property type="entry name" value="GAF domain-like"/>
    <property type="match status" value="1"/>
</dbReference>
<accession>A0ABN2IIY8</accession>
<dbReference type="PROSITE" id="PS51078">
    <property type="entry name" value="ICLR_ED"/>
    <property type="match status" value="1"/>
</dbReference>
<dbReference type="Proteomes" id="UP001501690">
    <property type="component" value="Unassembled WGS sequence"/>
</dbReference>
<reference evidence="2 3" key="1">
    <citation type="journal article" date="2019" name="Int. J. Syst. Evol. Microbiol.">
        <title>The Global Catalogue of Microorganisms (GCM) 10K type strain sequencing project: providing services to taxonomists for standard genome sequencing and annotation.</title>
        <authorList>
            <consortium name="The Broad Institute Genomics Platform"/>
            <consortium name="The Broad Institute Genome Sequencing Center for Infectious Disease"/>
            <person name="Wu L."/>
            <person name="Ma J."/>
        </authorList>
    </citation>
    <scope>NUCLEOTIDE SEQUENCE [LARGE SCALE GENOMIC DNA]</scope>
    <source>
        <strain evidence="2 3">JCM 15577</strain>
    </source>
</reference>
<dbReference type="PANTHER" id="PTHR30136">
    <property type="entry name" value="HELIX-TURN-HELIX TRANSCRIPTIONAL REGULATOR, ICLR FAMILY"/>
    <property type="match status" value="1"/>
</dbReference>
<feature type="domain" description="IclR-ED" evidence="1">
    <location>
        <begin position="1"/>
        <end position="115"/>
    </location>
</feature>
<gene>
    <name evidence="2" type="ORF">GCM10009808_24930</name>
</gene>
<organism evidence="2 3">
    <name type="scientific">Microbacterium sediminicola</name>
    <dbReference type="NCBI Taxonomy" id="415210"/>
    <lineage>
        <taxon>Bacteria</taxon>
        <taxon>Bacillati</taxon>
        <taxon>Actinomycetota</taxon>
        <taxon>Actinomycetes</taxon>
        <taxon>Micrococcales</taxon>
        <taxon>Microbacteriaceae</taxon>
        <taxon>Microbacterium</taxon>
    </lineage>
</organism>
<proteinExistence type="predicted"/>
<protein>
    <recommendedName>
        <fullName evidence="1">IclR-ED domain-containing protein</fullName>
    </recommendedName>
</protein>
<dbReference type="Gene3D" id="3.30.450.40">
    <property type="match status" value="1"/>
</dbReference>
<evidence type="ECO:0000259" key="1">
    <source>
        <dbReference type="PROSITE" id="PS51078"/>
    </source>
</evidence>
<evidence type="ECO:0000313" key="2">
    <source>
        <dbReference type="EMBL" id="GAA1705957.1"/>
    </source>
</evidence>
<evidence type="ECO:0000313" key="3">
    <source>
        <dbReference type="Proteomes" id="UP001501690"/>
    </source>
</evidence>
<sequence length="119" mass="12603">MNAGASALVLLAWKRKDELDNLLRRPLGYFSPHTLTDRDAIRQSLDRIRTAGSALTVSDVDEDAVGIAVPVVASGEVVAGLSLVAPRANMGSAQLHRAQADLRVAASSIAEKYSLAHTL</sequence>
<comment type="caution">
    <text evidence="2">The sequence shown here is derived from an EMBL/GenBank/DDBJ whole genome shotgun (WGS) entry which is preliminary data.</text>
</comment>
<keyword evidence="3" id="KW-1185">Reference proteome</keyword>
<dbReference type="PANTHER" id="PTHR30136:SF24">
    <property type="entry name" value="HTH-TYPE TRANSCRIPTIONAL REPRESSOR ALLR"/>
    <property type="match status" value="1"/>
</dbReference>
<name>A0ABN2IIY8_9MICO</name>
<dbReference type="Pfam" id="PF01614">
    <property type="entry name" value="IclR_C"/>
    <property type="match status" value="1"/>
</dbReference>
<dbReference type="InterPro" id="IPR014757">
    <property type="entry name" value="Tscrpt_reg_IclR_C"/>
</dbReference>